<reference evidence="6" key="1">
    <citation type="journal article" date="2020" name="Fungal Divers.">
        <title>Resolving the Mortierellaceae phylogeny through synthesis of multi-gene phylogenetics and phylogenomics.</title>
        <authorList>
            <person name="Vandepol N."/>
            <person name="Liber J."/>
            <person name="Desiro A."/>
            <person name="Na H."/>
            <person name="Kennedy M."/>
            <person name="Barry K."/>
            <person name="Grigoriev I.V."/>
            <person name="Miller A.N."/>
            <person name="O'Donnell K."/>
            <person name="Stajich J.E."/>
            <person name="Bonito G."/>
        </authorList>
    </citation>
    <scope>NUCLEOTIDE SEQUENCE</scope>
    <source>
        <strain evidence="6">REB-010B</strain>
    </source>
</reference>
<dbReference type="Proteomes" id="UP000738325">
    <property type="component" value="Unassembled WGS sequence"/>
</dbReference>
<dbReference type="Gene3D" id="3.40.50.150">
    <property type="entry name" value="Vaccinia Virus protein VP39"/>
    <property type="match status" value="1"/>
</dbReference>
<dbReference type="PANTHER" id="PTHR46098">
    <property type="entry name" value="TRNA (CYTOSINE(38)-C(5))-METHYLTRANSFERASE"/>
    <property type="match status" value="1"/>
</dbReference>
<dbReference type="GO" id="GO:0032259">
    <property type="term" value="P:methylation"/>
    <property type="evidence" value="ECO:0007669"/>
    <property type="project" value="UniProtKB-KW"/>
</dbReference>
<dbReference type="Pfam" id="PF00145">
    <property type="entry name" value="DNA_methylase"/>
    <property type="match status" value="1"/>
</dbReference>
<dbReference type="GO" id="GO:0005634">
    <property type="term" value="C:nucleus"/>
    <property type="evidence" value="ECO:0007669"/>
    <property type="project" value="TreeGrafter"/>
</dbReference>
<dbReference type="PANTHER" id="PTHR46098:SF1">
    <property type="entry name" value="TRNA (CYTOSINE(38)-C(5))-METHYLTRANSFERASE"/>
    <property type="match status" value="1"/>
</dbReference>
<dbReference type="InterPro" id="IPR050750">
    <property type="entry name" value="C5-MTase"/>
</dbReference>
<proteinExistence type="inferred from homology"/>
<keyword evidence="2 4" id="KW-0808">Transferase</keyword>
<comment type="caution">
    <text evidence="6">The sequence shown here is derived from an EMBL/GenBank/DDBJ whole genome shotgun (WGS) entry which is preliminary data.</text>
</comment>
<evidence type="ECO:0000256" key="2">
    <source>
        <dbReference type="ARBA" id="ARBA00022679"/>
    </source>
</evidence>
<keyword evidence="3 4" id="KW-0949">S-adenosyl-L-methionine</keyword>
<evidence type="ECO:0000313" key="6">
    <source>
        <dbReference type="EMBL" id="KAG0317679.1"/>
    </source>
</evidence>
<dbReference type="InterPro" id="IPR029063">
    <property type="entry name" value="SAM-dependent_MTases_sf"/>
</dbReference>
<dbReference type="OrthoDB" id="414133at2759"/>
<gene>
    <name evidence="6" type="primary">DNMT2</name>
    <name evidence="6" type="ORF">BGZ99_006171</name>
</gene>
<keyword evidence="1 4" id="KW-0489">Methyltransferase</keyword>
<feature type="region of interest" description="Disordered" evidence="5">
    <location>
        <begin position="415"/>
        <end position="461"/>
    </location>
</feature>
<evidence type="ECO:0000256" key="4">
    <source>
        <dbReference type="PROSITE-ProRule" id="PRU01016"/>
    </source>
</evidence>
<evidence type="ECO:0000313" key="7">
    <source>
        <dbReference type="Proteomes" id="UP000738325"/>
    </source>
</evidence>
<feature type="compositionally biased region" description="Polar residues" evidence="5">
    <location>
        <begin position="424"/>
        <end position="440"/>
    </location>
</feature>
<dbReference type="SUPFAM" id="SSF53335">
    <property type="entry name" value="S-adenosyl-L-methionine-dependent methyltransferases"/>
    <property type="match status" value="1"/>
</dbReference>
<accession>A0A9P6REA9</accession>
<evidence type="ECO:0000256" key="1">
    <source>
        <dbReference type="ARBA" id="ARBA00022603"/>
    </source>
</evidence>
<name>A0A9P6REA9_9FUNG</name>
<dbReference type="AlphaFoldDB" id="A0A9P6REA9"/>
<evidence type="ECO:0000256" key="3">
    <source>
        <dbReference type="ARBA" id="ARBA00022691"/>
    </source>
</evidence>
<dbReference type="GO" id="GO:0008168">
    <property type="term" value="F:methyltransferase activity"/>
    <property type="evidence" value="ECO:0007669"/>
    <property type="project" value="UniProtKB-KW"/>
</dbReference>
<protein>
    <submittedName>
        <fullName evidence="6">C-5 cytosine-specific DNA methylase</fullName>
    </submittedName>
</protein>
<evidence type="ECO:0000256" key="5">
    <source>
        <dbReference type="SAM" id="MobiDB-lite"/>
    </source>
</evidence>
<sequence>MAPIRALEFFSGIGGLHFGFNASGTNGQVLESFDMNQQANDTYKLSFGKSPVSRGIDRLTVKDIEKYNANCWLMSPPCQPYTRGGKLLDDQDNRAKPLLHLLNQLEKMALPPTYLFLENVKNFESSRSRERLVTLLHKLGYVFRECLLAPYNFGVPNDRLRYFIMARLRSSFPDSMGSTSISTSTGVAEDTVESFDPEKQIIYTSWPFPAFVEAPSTVVKQHSFNLPELRNFLDKDETRAKDYLLPRQLILERPNFRFDILRPECSRSSCFTKAYGSHHVASGGGLLQTTAMDQTEYDFSDSKSIAALGLRFFSPTEVARLHVFPLPEEESGSYKICDIPDKDKDISNSAPRSETLTMVRTFNPHLAQSADGPFLKFPEKLKALQRYKLLGNSLNVWVVAELLRGVLFADHPGRPLPEYHDPEQSTNESIQDSTVTSSSTTEKHSITDAQESRDSKKTKID</sequence>
<dbReference type="PRINTS" id="PR00105">
    <property type="entry name" value="C5METTRFRASE"/>
</dbReference>
<dbReference type="EMBL" id="JAAAIP010000411">
    <property type="protein sequence ID" value="KAG0317679.1"/>
    <property type="molecule type" value="Genomic_DNA"/>
</dbReference>
<dbReference type="Gene3D" id="3.90.120.10">
    <property type="entry name" value="DNA Methylase, subunit A, domain 2"/>
    <property type="match status" value="1"/>
</dbReference>
<dbReference type="PROSITE" id="PS51679">
    <property type="entry name" value="SAM_MT_C5"/>
    <property type="match status" value="1"/>
</dbReference>
<feature type="active site" evidence="4">
    <location>
        <position position="78"/>
    </location>
</feature>
<feature type="compositionally biased region" description="Basic and acidic residues" evidence="5">
    <location>
        <begin position="441"/>
        <end position="461"/>
    </location>
</feature>
<keyword evidence="7" id="KW-1185">Reference proteome</keyword>
<organism evidence="6 7">
    <name type="scientific">Dissophora globulifera</name>
    <dbReference type="NCBI Taxonomy" id="979702"/>
    <lineage>
        <taxon>Eukaryota</taxon>
        <taxon>Fungi</taxon>
        <taxon>Fungi incertae sedis</taxon>
        <taxon>Mucoromycota</taxon>
        <taxon>Mortierellomycotina</taxon>
        <taxon>Mortierellomycetes</taxon>
        <taxon>Mortierellales</taxon>
        <taxon>Mortierellaceae</taxon>
        <taxon>Dissophora</taxon>
    </lineage>
</organism>
<comment type="similarity">
    <text evidence="4">Belongs to the class I-like SAM-binding methyltransferase superfamily. C5-methyltransferase family.</text>
</comment>
<dbReference type="InterPro" id="IPR001525">
    <property type="entry name" value="C5_MeTfrase"/>
</dbReference>